<evidence type="ECO:0000256" key="1">
    <source>
        <dbReference type="SAM" id="Phobius"/>
    </source>
</evidence>
<accession>A0ABS3WL34</accession>
<sequence>MKVKVNVSKRMVVTLMIMTLLVFIAVIFIYQVQLNKYKSTLADSYHLKLNHGFSGGNTQSIGNIDYVIKSLNENASKDHVLYTLGNLETSIKTAEESFILLDRDFNHYGASSDLMYNFYRDLFWYIRADLSDDILANKRKLDVESRESIVKELEVVKADLFFISKKFDESAMKDKKPKWIETEWREVMKEIIDQNQGFRLYQRMKVKYGFDHLS</sequence>
<reference evidence="2 3" key="1">
    <citation type="submission" date="2021-03" db="EMBL/GenBank/DDBJ databases">
        <title>Paenibacillus artemisicola MWE-103 whole genome sequence.</title>
        <authorList>
            <person name="Ham Y.J."/>
        </authorList>
    </citation>
    <scope>NUCLEOTIDE SEQUENCE [LARGE SCALE GENOMIC DNA]</scope>
    <source>
        <strain evidence="2 3">MWE-103</strain>
    </source>
</reference>
<organism evidence="2 3">
    <name type="scientific">Paenibacillus artemisiicola</name>
    <dbReference type="NCBI Taxonomy" id="1172618"/>
    <lineage>
        <taxon>Bacteria</taxon>
        <taxon>Bacillati</taxon>
        <taxon>Bacillota</taxon>
        <taxon>Bacilli</taxon>
        <taxon>Bacillales</taxon>
        <taxon>Paenibacillaceae</taxon>
        <taxon>Paenibacillus</taxon>
    </lineage>
</organism>
<proteinExistence type="predicted"/>
<keyword evidence="1" id="KW-0472">Membrane</keyword>
<dbReference type="RefSeq" id="WP_208851543.1">
    <property type="nucleotide sequence ID" value="NZ_JAGGDJ010000104.1"/>
</dbReference>
<protein>
    <submittedName>
        <fullName evidence="2">Oxidoreductase</fullName>
    </submittedName>
</protein>
<keyword evidence="3" id="KW-1185">Reference proteome</keyword>
<dbReference type="Proteomes" id="UP000670947">
    <property type="component" value="Unassembled WGS sequence"/>
</dbReference>
<name>A0ABS3WL34_9BACL</name>
<feature type="transmembrane region" description="Helical" evidence="1">
    <location>
        <begin position="12"/>
        <end position="30"/>
    </location>
</feature>
<gene>
    <name evidence="2" type="ORF">I8J29_33260</name>
</gene>
<comment type="caution">
    <text evidence="2">The sequence shown here is derived from an EMBL/GenBank/DDBJ whole genome shotgun (WGS) entry which is preliminary data.</text>
</comment>
<keyword evidence="1" id="KW-0812">Transmembrane</keyword>
<dbReference type="EMBL" id="JAGGDJ010000104">
    <property type="protein sequence ID" value="MBO7749041.1"/>
    <property type="molecule type" value="Genomic_DNA"/>
</dbReference>
<evidence type="ECO:0000313" key="3">
    <source>
        <dbReference type="Proteomes" id="UP000670947"/>
    </source>
</evidence>
<keyword evidence="1" id="KW-1133">Transmembrane helix</keyword>
<evidence type="ECO:0000313" key="2">
    <source>
        <dbReference type="EMBL" id="MBO7749041.1"/>
    </source>
</evidence>